<dbReference type="Gene3D" id="4.10.520.10">
    <property type="entry name" value="IHF-like DNA-binding proteins"/>
    <property type="match status" value="1"/>
</dbReference>
<dbReference type="GO" id="GO:0005829">
    <property type="term" value="C:cytosol"/>
    <property type="evidence" value="ECO:0007669"/>
    <property type="project" value="TreeGrafter"/>
</dbReference>
<evidence type="ECO:0000313" key="3">
    <source>
        <dbReference type="EMBL" id="CAB4341999.1"/>
    </source>
</evidence>
<evidence type="ECO:0000256" key="1">
    <source>
        <dbReference type="ARBA" id="ARBA00023125"/>
    </source>
</evidence>
<dbReference type="GO" id="GO:0003677">
    <property type="term" value="F:DNA binding"/>
    <property type="evidence" value="ECO:0007669"/>
    <property type="project" value="UniProtKB-KW"/>
</dbReference>
<dbReference type="AlphaFoldDB" id="A0A6J5ZLZ8"/>
<sequence>MNKRELAAELAERLEIDKKQAVAFVEEFIITITDTVATGEDVVLTGFAKFRRVQRGPRLARNPQTGATVKVPAKKAAKITPLKAFKDAVIAGKKAPAKKKAVAKKAPAKKAPAKKKAVAKKAPARKAPARKAPARKAPARKAAARKAPARRR</sequence>
<dbReference type="SMART" id="SM00411">
    <property type="entry name" value="BHL"/>
    <property type="match status" value="1"/>
</dbReference>
<feature type="compositionally biased region" description="Basic residues" evidence="2">
    <location>
        <begin position="95"/>
        <end position="152"/>
    </location>
</feature>
<feature type="region of interest" description="Disordered" evidence="2">
    <location>
        <begin position="93"/>
        <end position="152"/>
    </location>
</feature>
<dbReference type="GO" id="GO:0030527">
    <property type="term" value="F:structural constituent of chromatin"/>
    <property type="evidence" value="ECO:0007669"/>
    <property type="project" value="InterPro"/>
</dbReference>
<dbReference type="CDD" id="cd13831">
    <property type="entry name" value="HU"/>
    <property type="match status" value="1"/>
</dbReference>
<keyword evidence="1" id="KW-0238">DNA-binding</keyword>
<dbReference type="EMBL" id="CAFBOK010000274">
    <property type="protein sequence ID" value="CAB4998979.1"/>
    <property type="molecule type" value="Genomic_DNA"/>
</dbReference>
<dbReference type="PRINTS" id="PR01727">
    <property type="entry name" value="DNABINDINGHU"/>
</dbReference>
<gene>
    <name evidence="5" type="ORF">UFOPK1762_00990</name>
    <name evidence="6" type="ORF">UFOPK1906_01319</name>
    <name evidence="3" type="ORF">UFOPK3331_01074</name>
    <name evidence="7" type="ORF">UFOPK3785_00656</name>
    <name evidence="8" type="ORF">UFOPK3927_01761</name>
    <name evidence="4" type="ORF">UFOPK4201_01640</name>
</gene>
<proteinExistence type="predicted"/>
<dbReference type="EMBL" id="CAEZTY010000032">
    <property type="protein sequence ID" value="CAB4585866.1"/>
    <property type="molecule type" value="Genomic_DNA"/>
</dbReference>
<dbReference type="EMBL" id="CAFBNJ010000025">
    <property type="protein sequence ID" value="CAB4948133.1"/>
    <property type="molecule type" value="Genomic_DNA"/>
</dbReference>
<dbReference type="EMBL" id="CAEUNJ010000086">
    <property type="protein sequence ID" value="CAB4372593.1"/>
    <property type="molecule type" value="Genomic_DNA"/>
</dbReference>
<reference evidence="3" key="1">
    <citation type="submission" date="2020-05" db="EMBL/GenBank/DDBJ databases">
        <authorList>
            <person name="Chiriac C."/>
            <person name="Salcher M."/>
            <person name="Ghai R."/>
            <person name="Kavagutti S V."/>
        </authorList>
    </citation>
    <scope>NUCLEOTIDE SEQUENCE</scope>
</reference>
<dbReference type="EMBL" id="CAESAL010000034">
    <property type="protein sequence ID" value="CAB4341999.1"/>
    <property type="molecule type" value="Genomic_DNA"/>
</dbReference>
<accession>A0A6J5ZLZ8</accession>
<evidence type="ECO:0000313" key="7">
    <source>
        <dbReference type="EMBL" id="CAB4948133.1"/>
    </source>
</evidence>
<dbReference type="PANTHER" id="PTHR33175">
    <property type="entry name" value="DNA-BINDING PROTEIN HU"/>
    <property type="match status" value="1"/>
</dbReference>
<dbReference type="InterPro" id="IPR000119">
    <property type="entry name" value="Hist_DNA-bd"/>
</dbReference>
<dbReference type="InterPro" id="IPR010992">
    <property type="entry name" value="IHF-like_DNA-bd_dom_sf"/>
</dbReference>
<evidence type="ECO:0000256" key="2">
    <source>
        <dbReference type="SAM" id="MobiDB-lite"/>
    </source>
</evidence>
<evidence type="ECO:0000313" key="5">
    <source>
        <dbReference type="EMBL" id="CAB4585866.1"/>
    </source>
</evidence>
<dbReference type="PROSITE" id="PS00045">
    <property type="entry name" value="HISTONE_LIKE"/>
    <property type="match status" value="1"/>
</dbReference>
<organism evidence="3">
    <name type="scientific">freshwater metagenome</name>
    <dbReference type="NCBI Taxonomy" id="449393"/>
    <lineage>
        <taxon>unclassified sequences</taxon>
        <taxon>metagenomes</taxon>
        <taxon>ecological metagenomes</taxon>
    </lineage>
</organism>
<dbReference type="Pfam" id="PF00216">
    <property type="entry name" value="Bac_DNA_binding"/>
    <property type="match status" value="1"/>
</dbReference>
<evidence type="ECO:0000313" key="4">
    <source>
        <dbReference type="EMBL" id="CAB4372593.1"/>
    </source>
</evidence>
<protein>
    <submittedName>
        <fullName evidence="3">Unannotated protein</fullName>
    </submittedName>
</protein>
<dbReference type="EMBL" id="CAEZVC010000089">
    <property type="protein sequence ID" value="CAB4628789.1"/>
    <property type="molecule type" value="Genomic_DNA"/>
</dbReference>
<evidence type="ECO:0000313" key="6">
    <source>
        <dbReference type="EMBL" id="CAB4628789.1"/>
    </source>
</evidence>
<dbReference type="PANTHER" id="PTHR33175:SF3">
    <property type="entry name" value="DNA-BINDING PROTEIN HU-BETA"/>
    <property type="match status" value="1"/>
</dbReference>
<evidence type="ECO:0000313" key="8">
    <source>
        <dbReference type="EMBL" id="CAB4998979.1"/>
    </source>
</evidence>
<name>A0A6J5ZLZ8_9ZZZZ</name>
<dbReference type="InterPro" id="IPR020816">
    <property type="entry name" value="Histone-like_DNA-bd_CS"/>
</dbReference>
<dbReference type="SUPFAM" id="SSF47729">
    <property type="entry name" value="IHF-like DNA-binding proteins"/>
    <property type="match status" value="1"/>
</dbReference>